<dbReference type="EMBL" id="BGZK01001561">
    <property type="protein sequence ID" value="GBP82379.1"/>
    <property type="molecule type" value="Genomic_DNA"/>
</dbReference>
<evidence type="ECO:0000313" key="2">
    <source>
        <dbReference type="EMBL" id="GBP82379.1"/>
    </source>
</evidence>
<name>A0A4C1Z637_EUMVA</name>
<dbReference type="Proteomes" id="UP000299102">
    <property type="component" value="Unassembled WGS sequence"/>
</dbReference>
<organism evidence="2 3">
    <name type="scientific">Eumeta variegata</name>
    <name type="common">Bagworm moth</name>
    <name type="synonym">Eumeta japonica</name>
    <dbReference type="NCBI Taxonomy" id="151549"/>
    <lineage>
        <taxon>Eukaryota</taxon>
        <taxon>Metazoa</taxon>
        <taxon>Ecdysozoa</taxon>
        <taxon>Arthropoda</taxon>
        <taxon>Hexapoda</taxon>
        <taxon>Insecta</taxon>
        <taxon>Pterygota</taxon>
        <taxon>Neoptera</taxon>
        <taxon>Endopterygota</taxon>
        <taxon>Lepidoptera</taxon>
        <taxon>Glossata</taxon>
        <taxon>Ditrysia</taxon>
        <taxon>Tineoidea</taxon>
        <taxon>Psychidae</taxon>
        <taxon>Oiketicinae</taxon>
        <taxon>Eumeta</taxon>
    </lineage>
</organism>
<evidence type="ECO:0000256" key="1">
    <source>
        <dbReference type="SAM" id="MobiDB-lite"/>
    </source>
</evidence>
<accession>A0A4C1Z637</accession>
<dbReference type="AlphaFoldDB" id="A0A4C1Z637"/>
<evidence type="ECO:0000313" key="3">
    <source>
        <dbReference type="Proteomes" id="UP000299102"/>
    </source>
</evidence>
<keyword evidence="3" id="KW-1185">Reference proteome</keyword>
<sequence>MESVSGSDDRRERRPRTKGTRNSCIWILKTLHGVKNAKEIKNERLNSKTLLIKTTREGLGLAGECALRAVAFATQKRLLVLAAQSRGTQSKLEWPPRNGSGGPRKFR</sequence>
<reference evidence="2 3" key="1">
    <citation type="journal article" date="2019" name="Commun. Biol.">
        <title>The bagworm genome reveals a unique fibroin gene that provides high tensile strength.</title>
        <authorList>
            <person name="Kono N."/>
            <person name="Nakamura H."/>
            <person name="Ohtoshi R."/>
            <person name="Tomita M."/>
            <person name="Numata K."/>
            <person name="Arakawa K."/>
        </authorList>
    </citation>
    <scope>NUCLEOTIDE SEQUENCE [LARGE SCALE GENOMIC DNA]</scope>
</reference>
<proteinExistence type="predicted"/>
<gene>
    <name evidence="2" type="ORF">EVAR_55262_1</name>
</gene>
<protein>
    <submittedName>
        <fullName evidence="2">Uncharacterized protein</fullName>
    </submittedName>
</protein>
<comment type="caution">
    <text evidence="2">The sequence shown here is derived from an EMBL/GenBank/DDBJ whole genome shotgun (WGS) entry which is preliminary data.</text>
</comment>
<feature type="region of interest" description="Disordered" evidence="1">
    <location>
        <begin position="86"/>
        <end position="107"/>
    </location>
</feature>